<protein>
    <submittedName>
        <fullName evidence="1">Glycoside hydrolase</fullName>
    </submittedName>
</protein>
<dbReference type="RefSeq" id="WP_386409709.1">
    <property type="nucleotide sequence ID" value="NZ_JBHTJH010000017.1"/>
</dbReference>
<evidence type="ECO:0000313" key="1">
    <source>
        <dbReference type="EMBL" id="MFD0863559.1"/>
    </source>
</evidence>
<dbReference type="SUPFAM" id="SSF51445">
    <property type="entry name" value="(Trans)glycosidases"/>
    <property type="match status" value="1"/>
</dbReference>
<dbReference type="EMBL" id="JBHTJH010000017">
    <property type="protein sequence ID" value="MFD0863559.1"/>
    <property type="molecule type" value="Genomic_DNA"/>
</dbReference>
<dbReference type="Gene3D" id="3.20.20.80">
    <property type="entry name" value="Glycosidases"/>
    <property type="match status" value="1"/>
</dbReference>
<organism evidence="1 2">
    <name type="scientific">Sungkyunkwania multivorans</name>
    <dbReference type="NCBI Taxonomy" id="1173618"/>
    <lineage>
        <taxon>Bacteria</taxon>
        <taxon>Pseudomonadati</taxon>
        <taxon>Bacteroidota</taxon>
        <taxon>Flavobacteriia</taxon>
        <taxon>Flavobacteriales</taxon>
        <taxon>Flavobacteriaceae</taxon>
        <taxon>Sungkyunkwania</taxon>
    </lineage>
</organism>
<keyword evidence="1" id="KW-0378">Hydrolase</keyword>
<dbReference type="Pfam" id="PF22612">
    <property type="entry name" value="GH113"/>
    <property type="match status" value="1"/>
</dbReference>
<sequence>MRRFWLLIMVIVLQVSCNSQTEKINGISFVGGRDIVDASHIRPVLDINANWACLMPFGFMRTIDAPQITFDVERQWWGERKVGVETTAKLFQDKGVKVMVKPQIWVWRGEFTGTIQMNNEEDWRAFEKHYTDFILSYAKLAETLNAEMFCIGTELHETVKARPAFWRALIKKVRKVYKGKLTYAENWDTFDNVPFWNELDYIGVDAYFPLSEEKTPTIESLKTGWQKHKAIIKEVSQKVDRPVLFTEYGYRSVDYAGSKPWDSSRANSKVNLEAQTNGLQALYSEFWNEDWFAGGFVWKWFDYHDRAGGSNNSRFTPQNKPAEILIREHYKAH</sequence>
<keyword evidence="2" id="KW-1185">Reference proteome</keyword>
<dbReference type="Proteomes" id="UP001596978">
    <property type="component" value="Unassembled WGS sequence"/>
</dbReference>
<proteinExistence type="predicted"/>
<evidence type="ECO:0000313" key="2">
    <source>
        <dbReference type="Proteomes" id="UP001596978"/>
    </source>
</evidence>
<name>A0ABW3D1V3_9FLAO</name>
<accession>A0ABW3D1V3</accession>
<reference evidence="2" key="1">
    <citation type="journal article" date="2019" name="Int. J. Syst. Evol. Microbiol.">
        <title>The Global Catalogue of Microorganisms (GCM) 10K type strain sequencing project: providing services to taxonomists for standard genome sequencing and annotation.</title>
        <authorList>
            <consortium name="The Broad Institute Genomics Platform"/>
            <consortium name="The Broad Institute Genome Sequencing Center for Infectious Disease"/>
            <person name="Wu L."/>
            <person name="Ma J."/>
        </authorList>
    </citation>
    <scope>NUCLEOTIDE SEQUENCE [LARGE SCALE GENOMIC DNA]</scope>
    <source>
        <strain evidence="2">CCUG 62952</strain>
    </source>
</reference>
<gene>
    <name evidence="1" type="ORF">ACFQ1M_15185</name>
</gene>
<dbReference type="InterPro" id="IPR055151">
    <property type="entry name" value="GH113"/>
</dbReference>
<comment type="caution">
    <text evidence="1">The sequence shown here is derived from an EMBL/GenBank/DDBJ whole genome shotgun (WGS) entry which is preliminary data.</text>
</comment>
<dbReference type="GO" id="GO:0016787">
    <property type="term" value="F:hydrolase activity"/>
    <property type="evidence" value="ECO:0007669"/>
    <property type="project" value="UniProtKB-KW"/>
</dbReference>
<dbReference type="CDD" id="cd19608">
    <property type="entry name" value="GH113_mannanase-like"/>
    <property type="match status" value="1"/>
</dbReference>
<dbReference type="InterPro" id="IPR017853">
    <property type="entry name" value="GH"/>
</dbReference>